<reference evidence="2" key="1">
    <citation type="submission" date="2021-01" db="EMBL/GenBank/DDBJ databases">
        <title>FDA dAtabase for Regulatory Grade micrObial Sequences (FDA-ARGOS): Supporting development and validation of Infectious Disease Dx tests.</title>
        <authorList>
            <person name="Sproer C."/>
            <person name="Gronow S."/>
            <person name="Severitt S."/>
            <person name="Schroder I."/>
            <person name="Tallon L."/>
            <person name="Sadzewicz L."/>
            <person name="Zhao X."/>
            <person name="Boylan J."/>
            <person name="Ott S."/>
            <person name="Bowen H."/>
            <person name="Vavikolanu K."/>
            <person name="Mehta A."/>
            <person name="Aluvathingal J."/>
            <person name="Nadendla S."/>
            <person name="Lowell S."/>
            <person name="Myers T."/>
            <person name="Yan Y."/>
            <person name="Sichtig H."/>
        </authorList>
    </citation>
    <scope>NUCLEOTIDE SEQUENCE [LARGE SCALE GENOMIC DNA]</scope>
    <source>
        <strain evidence="2">FDAARGOS_1096</strain>
    </source>
</reference>
<evidence type="ECO:0000256" key="1">
    <source>
        <dbReference type="SAM" id="SignalP"/>
    </source>
</evidence>
<dbReference type="EMBL" id="CP068176">
    <property type="protein sequence ID" value="QQT85133.1"/>
    <property type="molecule type" value="Genomic_DNA"/>
</dbReference>
<accession>A0A7T9Z5Q7</accession>
<dbReference type="RefSeq" id="WP_004998973.1">
    <property type="nucleotide sequence ID" value="NZ_BKGH01000067.1"/>
</dbReference>
<gene>
    <name evidence="2" type="ORF">I6I53_09215</name>
</gene>
<proteinExistence type="predicted"/>
<dbReference type="AlphaFoldDB" id="A0A7T9Z5Q7"/>
<name>A0A7T9Z5Q7_9GAMM</name>
<sequence>MEFKKLYLAMSFALLSSYSSANGLTNLTDKELSEQTGQALFNLSYIAPGASGNTDANNTNVGFYKLGMEATVELNANIKKLQLGCGGMNGAGGCDIDIDNMSLSGNADTREGRAGSSAVLTNPFIQFAIKNPNSASTRSIAGFRLSAEDIVGLLTFGDNNGTPNGINSLSGYLKTQATNGTTYTTASNPNDNTTKFGTSSSQILSGLLNISAPLCTSGCGKDPYNGFTSDPNSSKTTGLIIPSLRADYNVPASTVSGNRMKSVVIQGVETTKIQDMNLTYDSGSLHVNLNQCVEAAFICAVKDTTFTMQAVITGVKAKINFEENMGYVHKLPLSGGGFYLGLQNQAIHWPGAASDDIALPGWWMSFANPVDLGVLNTPEGYTVDFSSAYPQIANALSVALSQNPTSISGNESLEALFTGGIKKDMGTINLSGQPPALINLTSVPLSNAAQGVVPNCYGGLKFC</sequence>
<feature type="signal peptide" evidence="1">
    <location>
        <begin position="1"/>
        <end position="21"/>
    </location>
</feature>
<keyword evidence="1" id="KW-0732">Signal</keyword>
<organism evidence="2">
    <name type="scientific">Acinetobacter ursingii</name>
    <dbReference type="NCBI Taxonomy" id="108980"/>
    <lineage>
        <taxon>Bacteria</taxon>
        <taxon>Pseudomonadati</taxon>
        <taxon>Pseudomonadota</taxon>
        <taxon>Gammaproteobacteria</taxon>
        <taxon>Moraxellales</taxon>
        <taxon>Moraxellaceae</taxon>
        <taxon>Acinetobacter</taxon>
    </lineage>
</organism>
<feature type="chain" id="PRO_5034826430" evidence="1">
    <location>
        <begin position="22"/>
        <end position="463"/>
    </location>
</feature>
<evidence type="ECO:0000313" key="2">
    <source>
        <dbReference type="EMBL" id="QQT85133.1"/>
    </source>
</evidence>
<dbReference type="GeneID" id="66213158"/>
<dbReference type="Proteomes" id="UP000595320">
    <property type="component" value="Chromosome"/>
</dbReference>
<protein>
    <submittedName>
        <fullName evidence="2">Uncharacterized protein</fullName>
    </submittedName>
</protein>